<dbReference type="AlphaFoldDB" id="A0A9D9HN73"/>
<sequence length="125" mass="14287">MEILEINNPDIKLSKCLNLKYQGITIFNDISKKPMNGEFNVSGDIIRFKNGLLHGGKSPDGNDIPAFETEDGHVEFFENGFLHRENFPAVISDFGDWEEWWNHGNLIYIRTSAKINVETEQTEGK</sequence>
<proteinExistence type="predicted"/>
<dbReference type="Proteomes" id="UP000823638">
    <property type="component" value="Unassembled WGS sequence"/>
</dbReference>
<comment type="caution">
    <text evidence="1">The sequence shown here is derived from an EMBL/GenBank/DDBJ whole genome shotgun (WGS) entry which is preliminary data.</text>
</comment>
<reference evidence="1" key="2">
    <citation type="journal article" date="2021" name="PeerJ">
        <title>Extensive microbial diversity within the chicken gut microbiome revealed by metagenomics and culture.</title>
        <authorList>
            <person name="Gilroy R."/>
            <person name="Ravi A."/>
            <person name="Getino M."/>
            <person name="Pursley I."/>
            <person name="Horton D.L."/>
            <person name="Alikhan N.F."/>
            <person name="Baker D."/>
            <person name="Gharbi K."/>
            <person name="Hall N."/>
            <person name="Watson M."/>
            <person name="Adriaenssens E.M."/>
            <person name="Foster-Nyarko E."/>
            <person name="Jarju S."/>
            <person name="Secka A."/>
            <person name="Antonio M."/>
            <person name="Oren A."/>
            <person name="Chaudhuri R.R."/>
            <person name="La Ragione R."/>
            <person name="Hildebrand F."/>
            <person name="Pallen M.J."/>
        </authorList>
    </citation>
    <scope>NUCLEOTIDE SEQUENCE</scope>
    <source>
        <strain evidence="1">10532</strain>
    </source>
</reference>
<protein>
    <submittedName>
        <fullName evidence="1">Uncharacterized protein</fullName>
    </submittedName>
</protein>
<reference evidence="1" key="1">
    <citation type="submission" date="2020-10" db="EMBL/GenBank/DDBJ databases">
        <authorList>
            <person name="Gilroy R."/>
        </authorList>
    </citation>
    <scope>NUCLEOTIDE SEQUENCE</scope>
    <source>
        <strain evidence="1">10532</strain>
    </source>
</reference>
<evidence type="ECO:0000313" key="1">
    <source>
        <dbReference type="EMBL" id="MBO8457064.1"/>
    </source>
</evidence>
<organism evidence="1 2">
    <name type="scientific">Candidatus Gallitreponema excrementavium</name>
    <dbReference type="NCBI Taxonomy" id="2840840"/>
    <lineage>
        <taxon>Bacteria</taxon>
        <taxon>Pseudomonadati</taxon>
        <taxon>Spirochaetota</taxon>
        <taxon>Spirochaetia</taxon>
        <taxon>Spirochaetales</taxon>
        <taxon>Candidatus Gallitreponema</taxon>
    </lineage>
</organism>
<gene>
    <name evidence="1" type="ORF">IAA81_02410</name>
</gene>
<dbReference type="EMBL" id="JADIMM010000025">
    <property type="protein sequence ID" value="MBO8457064.1"/>
    <property type="molecule type" value="Genomic_DNA"/>
</dbReference>
<evidence type="ECO:0000313" key="2">
    <source>
        <dbReference type="Proteomes" id="UP000823638"/>
    </source>
</evidence>
<accession>A0A9D9HN73</accession>
<name>A0A9D9HN73_9SPIR</name>